<evidence type="ECO:0000313" key="1">
    <source>
        <dbReference type="EMBL" id="ANF54509.1"/>
    </source>
</evidence>
<dbReference type="EMBL" id="CP015614">
    <property type="protein sequence ID" value="ANF54509.1"/>
    <property type="molecule type" value="Genomic_DNA"/>
</dbReference>
<dbReference type="STRING" id="588932.DA69_07005"/>
<dbReference type="AlphaFoldDB" id="A0A172Y5L1"/>
<accession>A0A172Y5L1</accession>
<gene>
    <name evidence="1" type="ORF">DA69_07005</name>
</gene>
<dbReference type="PROSITE" id="PS51257">
    <property type="entry name" value="PROKAR_LIPOPROTEIN"/>
    <property type="match status" value="1"/>
</dbReference>
<proteinExistence type="predicted"/>
<dbReference type="RefSeq" id="WP_025976668.1">
    <property type="nucleotide sequence ID" value="NZ_CP015614.1"/>
</dbReference>
<keyword evidence="2" id="KW-1185">Reference proteome</keyword>
<organism evidence="1 2">
    <name type="scientific">Brevundimonas naejangsanensis</name>
    <dbReference type="NCBI Taxonomy" id="588932"/>
    <lineage>
        <taxon>Bacteria</taxon>
        <taxon>Pseudomonadati</taxon>
        <taxon>Pseudomonadota</taxon>
        <taxon>Alphaproteobacteria</taxon>
        <taxon>Caulobacterales</taxon>
        <taxon>Caulobacteraceae</taxon>
        <taxon>Brevundimonas</taxon>
    </lineage>
</organism>
<protein>
    <submittedName>
        <fullName evidence="1">Uncharacterized protein</fullName>
    </submittedName>
</protein>
<reference evidence="1 2" key="1">
    <citation type="journal article" date="2014" name="Genome Announc.">
        <title>Genome Sequence of a Promising Hydrogen-Producing Facultative Anaerobic Bacterium, Brevundimonas naejangsanensis Strain B1.</title>
        <authorList>
            <person name="Su H."/>
            <person name="Zhang T."/>
            <person name="Bao M."/>
            <person name="Jiang Y."/>
            <person name="Wang Y."/>
            <person name="Tan T."/>
        </authorList>
    </citation>
    <scope>NUCLEOTIDE SEQUENCE [LARGE SCALE GENOMIC DNA]</scope>
    <source>
        <strain evidence="1 2">B1</strain>
    </source>
</reference>
<dbReference type="Proteomes" id="UP000077603">
    <property type="component" value="Chromosome"/>
</dbReference>
<dbReference type="OrthoDB" id="7172955at2"/>
<name>A0A172Y5L1_9CAUL</name>
<dbReference type="eggNOG" id="ENOG5032UFH">
    <property type="taxonomic scope" value="Bacteria"/>
</dbReference>
<evidence type="ECO:0000313" key="2">
    <source>
        <dbReference type="Proteomes" id="UP000077603"/>
    </source>
</evidence>
<sequence length="140" mass="14754">MSRASITLLAIVAASAALGACAKKAEAPGGTGVCYHMGQDAEGGGVRFNVVARDQPQIEFCAARLEEMRLRFLRLGGSKTEMVGAYQGQFIFIDRAGVKFGKSLDGPRFFALARTGDGRLAIPGAIQRQIDGRPVAVAPN</sequence>
<dbReference type="KEGG" id="bne:DA69_07005"/>